<sequence>MGDSLRVLLVGAGVVGRAIATDHLLHGQEVWLSDQDATVLSDACDEVLSRTNGVADSAAPWGANVPLPVAHLMPPQHDAAQTPEHSMDALPEWLVIESIAERMPIKQAFFAEAETWFSRPPVLTSNTSTLSIAEIASGLSQHNNRFCGMHFFMPVVGRDAAEIITHSATSDDVIRLCEAHVRSLAKAPLRVKDAPGFVVNRMLAPYLNLAMQLLCAGVPASTIREAALLYGMPMSPLELIDLIGPRTAFDGGRVVWQAFPYRMDPSPLLPAMVKRKLNGVASGTGFYNYDCGKRTSDSLSEDAQALVQRYERDDFGAAAMADSPNQIAQLFAICMWRESEAILADGVADMATIDAAMSGGLGYNAPPPNESWREHIESIGGSTIDDLVTGFRGLKSLQPPRMAR</sequence>
<dbReference type="InterPro" id="IPR006176">
    <property type="entry name" value="3-OHacyl-CoA_DH_NAD-bd"/>
</dbReference>
<dbReference type="InterPro" id="IPR006180">
    <property type="entry name" value="3-OHacyl-CoA_DH_CS"/>
</dbReference>
<evidence type="ECO:0000313" key="4">
    <source>
        <dbReference type="EMBL" id="MCC9643073.1"/>
    </source>
</evidence>
<dbReference type="InterPro" id="IPR008927">
    <property type="entry name" value="6-PGluconate_DH-like_C_sf"/>
</dbReference>
<dbReference type="PANTHER" id="PTHR48075">
    <property type="entry name" value="3-HYDROXYACYL-COA DEHYDROGENASE FAMILY PROTEIN"/>
    <property type="match status" value="1"/>
</dbReference>
<reference evidence="4" key="1">
    <citation type="submission" date="2021-11" db="EMBL/GenBank/DDBJ databases">
        <title>Genome sequence.</title>
        <authorList>
            <person name="Sun Q."/>
        </authorList>
    </citation>
    <scope>NUCLEOTIDE SEQUENCE</scope>
    <source>
        <strain evidence="4">JC740</strain>
    </source>
</reference>
<accession>A0ABS8NHQ0</accession>
<evidence type="ECO:0000313" key="5">
    <source>
        <dbReference type="Proteomes" id="UP001430306"/>
    </source>
</evidence>
<dbReference type="Gene3D" id="3.40.50.720">
    <property type="entry name" value="NAD(P)-binding Rossmann-like Domain"/>
    <property type="match status" value="1"/>
</dbReference>
<evidence type="ECO:0000259" key="3">
    <source>
        <dbReference type="Pfam" id="PF02737"/>
    </source>
</evidence>
<dbReference type="PANTHER" id="PTHR48075:SF5">
    <property type="entry name" value="3-HYDROXYBUTYRYL-COA DEHYDROGENASE"/>
    <property type="match status" value="1"/>
</dbReference>
<keyword evidence="5" id="KW-1185">Reference proteome</keyword>
<keyword evidence="1" id="KW-0560">Oxidoreductase</keyword>
<feature type="domain" description="3-hydroxyacyl-CoA dehydrogenase C-terminal" evidence="2">
    <location>
        <begin position="196"/>
        <end position="289"/>
    </location>
</feature>
<gene>
    <name evidence="4" type="ORF">LOC71_12370</name>
</gene>
<protein>
    <submittedName>
        <fullName evidence="4">3-hydroxyacyl-CoA dehydrogenase</fullName>
    </submittedName>
</protein>
<dbReference type="InterPro" id="IPR036291">
    <property type="entry name" value="NAD(P)-bd_dom_sf"/>
</dbReference>
<dbReference type="SUPFAM" id="SSF51735">
    <property type="entry name" value="NAD(P)-binding Rossmann-fold domains"/>
    <property type="match status" value="1"/>
</dbReference>
<dbReference type="Pfam" id="PF00725">
    <property type="entry name" value="3HCDH"/>
    <property type="match status" value="1"/>
</dbReference>
<evidence type="ECO:0000259" key="2">
    <source>
        <dbReference type="Pfam" id="PF00725"/>
    </source>
</evidence>
<name>A0ABS8NHQ0_9BACT</name>
<dbReference type="Gene3D" id="1.10.1040.50">
    <property type="match status" value="1"/>
</dbReference>
<dbReference type="InterPro" id="IPR006108">
    <property type="entry name" value="3HC_DH_C"/>
</dbReference>
<dbReference type="RefSeq" id="WP_230274015.1">
    <property type="nucleotide sequence ID" value="NZ_JAJKFW010000023.1"/>
</dbReference>
<organism evidence="4 5">
    <name type="scientific">Rhodopirellula halodulae</name>
    <dbReference type="NCBI Taxonomy" id="2894198"/>
    <lineage>
        <taxon>Bacteria</taxon>
        <taxon>Pseudomonadati</taxon>
        <taxon>Planctomycetota</taxon>
        <taxon>Planctomycetia</taxon>
        <taxon>Pirellulales</taxon>
        <taxon>Pirellulaceae</taxon>
        <taxon>Rhodopirellula</taxon>
    </lineage>
</organism>
<evidence type="ECO:0000256" key="1">
    <source>
        <dbReference type="ARBA" id="ARBA00023002"/>
    </source>
</evidence>
<dbReference type="Proteomes" id="UP001430306">
    <property type="component" value="Unassembled WGS sequence"/>
</dbReference>
<dbReference type="EMBL" id="JAJKFW010000023">
    <property type="protein sequence ID" value="MCC9643073.1"/>
    <property type="molecule type" value="Genomic_DNA"/>
</dbReference>
<dbReference type="Pfam" id="PF02737">
    <property type="entry name" value="3HCDH_N"/>
    <property type="match status" value="1"/>
</dbReference>
<feature type="domain" description="3-hydroxyacyl-CoA dehydrogenase NAD binding" evidence="3">
    <location>
        <begin position="7"/>
        <end position="193"/>
    </location>
</feature>
<proteinExistence type="predicted"/>
<comment type="caution">
    <text evidence="4">The sequence shown here is derived from an EMBL/GenBank/DDBJ whole genome shotgun (WGS) entry which is preliminary data.</text>
</comment>
<dbReference type="SUPFAM" id="SSF48179">
    <property type="entry name" value="6-phosphogluconate dehydrogenase C-terminal domain-like"/>
    <property type="match status" value="1"/>
</dbReference>
<dbReference type="PROSITE" id="PS00067">
    <property type="entry name" value="3HCDH"/>
    <property type="match status" value="1"/>
</dbReference>